<keyword evidence="5 9" id="KW-0627">Porphyrin biosynthesis</keyword>
<dbReference type="STRING" id="1408254.T458_04780"/>
<evidence type="ECO:0000256" key="7">
    <source>
        <dbReference type="ARBA" id="ARBA00040167"/>
    </source>
</evidence>
<evidence type="ECO:0000256" key="6">
    <source>
        <dbReference type="ARBA" id="ARBA00037589"/>
    </source>
</evidence>
<organism evidence="11 12">
    <name type="scientific">Brevibacillus panacihumi W25</name>
    <dbReference type="NCBI Taxonomy" id="1408254"/>
    <lineage>
        <taxon>Bacteria</taxon>
        <taxon>Bacillati</taxon>
        <taxon>Bacillota</taxon>
        <taxon>Bacilli</taxon>
        <taxon>Bacillales</taxon>
        <taxon>Paenibacillaceae</taxon>
        <taxon>Brevibacillus</taxon>
    </lineage>
</organism>
<reference evidence="11 12" key="1">
    <citation type="journal article" date="2014" name="Genome Announc.">
        <title>Draft Genome Sequence of Brevibacillus panacihumi Strain W25, a Halotolerant Hydrocarbon-Degrading Bacterium.</title>
        <authorList>
            <person name="Wang X."/>
            <person name="Jin D."/>
            <person name="Zhou L."/>
            <person name="Wu L."/>
            <person name="An W."/>
            <person name="Chen Y."/>
            <person name="Zhao L."/>
        </authorList>
    </citation>
    <scope>NUCLEOTIDE SEQUENCE [LARGE SCALE GENOMIC DNA]</scope>
    <source>
        <strain evidence="11 12">W25</strain>
    </source>
</reference>
<dbReference type="PANTHER" id="PTHR38042">
    <property type="entry name" value="UROPORPHYRINOGEN-III SYNTHASE, CHLOROPLASTIC"/>
    <property type="match status" value="1"/>
</dbReference>
<dbReference type="EMBL" id="AYJU01000001">
    <property type="protein sequence ID" value="EST56608.1"/>
    <property type="molecule type" value="Genomic_DNA"/>
</dbReference>
<evidence type="ECO:0000256" key="8">
    <source>
        <dbReference type="ARBA" id="ARBA00048617"/>
    </source>
</evidence>
<accession>V6MM93</accession>
<comment type="catalytic activity">
    <reaction evidence="8 9">
        <text>hydroxymethylbilane = uroporphyrinogen III + H2O</text>
        <dbReference type="Rhea" id="RHEA:18965"/>
        <dbReference type="ChEBI" id="CHEBI:15377"/>
        <dbReference type="ChEBI" id="CHEBI:57308"/>
        <dbReference type="ChEBI" id="CHEBI:57845"/>
        <dbReference type="EC" id="4.2.1.75"/>
    </reaction>
</comment>
<dbReference type="Proteomes" id="UP000017973">
    <property type="component" value="Unassembled WGS sequence"/>
</dbReference>
<evidence type="ECO:0000256" key="2">
    <source>
        <dbReference type="ARBA" id="ARBA00008133"/>
    </source>
</evidence>
<dbReference type="Pfam" id="PF02602">
    <property type="entry name" value="HEM4"/>
    <property type="match status" value="1"/>
</dbReference>
<comment type="caution">
    <text evidence="11">The sequence shown here is derived from an EMBL/GenBank/DDBJ whole genome shotgun (WGS) entry which is preliminary data.</text>
</comment>
<comment type="pathway">
    <text evidence="1 9">Porphyrin-containing compound metabolism; protoporphyrin-IX biosynthesis; coproporphyrinogen-III from 5-aminolevulinate: step 3/4.</text>
</comment>
<dbReference type="RefSeq" id="WP_023555016.1">
    <property type="nucleotide sequence ID" value="NZ_KI629782.1"/>
</dbReference>
<dbReference type="AlphaFoldDB" id="V6MM93"/>
<feature type="domain" description="Tetrapyrrole biosynthesis uroporphyrinogen III synthase" evidence="10">
    <location>
        <begin position="30"/>
        <end position="259"/>
    </location>
</feature>
<dbReference type="PATRIC" id="fig|1408254.3.peg.958"/>
<dbReference type="FunFam" id="3.40.50.10090:FF:000001">
    <property type="entry name" value="Bifunctional uroporphyrinogen-III C-methyltransferase/uroporphyrinogen-III synthase"/>
    <property type="match status" value="1"/>
</dbReference>
<gene>
    <name evidence="11" type="ORF">T458_04780</name>
</gene>
<dbReference type="GO" id="GO:0004852">
    <property type="term" value="F:uroporphyrinogen-III synthase activity"/>
    <property type="evidence" value="ECO:0007669"/>
    <property type="project" value="UniProtKB-UniRule"/>
</dbReference>
<dbReference type="HOGENOM" id="CLU_011276_9_5_9"/>
<evidence type="ECO:0000313" key="11">
    <source>
        <dbReference type="EMBL" id="EST56608.1"/>
    </source>
</evidence>
<keyword evidence="4 9" id="KW-0456">Lyase</keyword>
<sequence length="270" mass="29059">MMSGEAYTETTRPLAGKCVMVTRERSQAKEMVEKIEALGGEAYAFPLLKMIPPQDCTKLDAAIHELASYDWVMFTSVNGVRYFFARMDQLGVPAARITGQLAAVGPKTAAALEERGLQVAVIPGEYVAEGLLTSLGNQLHAGQRVLLPRADIARKVLPQELLAMGMDVTEVDVYHTVIDAEQAPEAVGRIQKGEIDAILFTSSSTVTHFVQAMAPYATPGWLARVKIACIGPITAETAQRLGLTVDVVAQEYTVDGLLEAVTKNMGGEHA</sequence>
<dbReference type="GO" id="GO:0006782">
    <property type="term" value="P:protoporphyrinogen IX biosynthetic process"/>
    <property type="evidence" value="ECO:0007669"/>
    <property type="project" value="UniProtKB-UniRule"/>
</dbReference>
<dbReference type="GO" id="GO:0006780">
    <property type="term" value="P:uroporphyrinogen III biosynthetic process"/>
    <property type="evidence" value="ECO:0007669"/>
    <property type="project" value="UniProtKB-UniRule"/>
</dbReference>
<dbReference type="CDD" id="cd06578">
    <property type="entry name" value="HemD"/>
    <property type="match status" value="1"/>
</dbReference>
<name>V6MM93_9BACL</name>
<dbReference type="Gene3D" id="3.40.50.10090">
    <property type="match status" value="2"/>
</dbReference>
<comment type="similarity">
    <text evidence="2 9">Belongs to the uroporphyrinogen-III synthase family.</text>
</comment>
<evidence type="ECO:0000313" key="12">
    <source>
        <dbReference type="Proteomes" id="UP000017973"/>
    </source>
</evidence>
<evidence type="ECO:0000256" key="5">
    <source>
        <dbReference type="ARBA" id="ARBA00023244"/>
    </source>
</evidence>
<dbReference type="EC" id="4.2.1.75" evidence="3 9"/>
<evidence type="ECO:0000256" key="4">
    <source>
        <dbReference type="ARBA" id="ARBA00023239"/>
    </source>
</evidence>
<dbReference type="InterPro" id="IPR039793">
    <property type="entry name" value="UROS/Hem4"/>
</dbReference>
<dbReference type="InterPro" id="IPR036108">
    <property type="entry name" value="4pyrrol_syn_uPrphyn_synt_sf"/>
</dbReference>
<dbReference type="PANTHER" id="PTHR38042:SF1">
    <property type="entry name" value="UROPORPHYRINOGEN-III SYNTHASE, CHLOROPLASTIC"/>
    <property type="match status" value="1"/>
</dbReference>
<dbReference type="InterPro" id="IPR003754">
    <property type="entry name" value="4pyrrol_synth_uPrphyn_synth"/>
</dbReference>
<dbReference type="eggNOG" id="COG1587">
    <property type="taxonomic scope" value="Bacteria"/>
</dbReference>
<evidence type="ECO:0000256" key="1">
    <source>
        <dbReference type="ARBA" id="ARBA00004772"/>
    </source>
</evidence>
<proteinExistence type="inferred from homology"/>
<comment type="function">
    <text evidence="6 9">Catalyzes cyclization of the linear tetrapyrrole, hydroxymethylbilane, to the macrocyclic uroporphyrinogen III.</text>
</comment>
<protein>
    <recommendedName>
        <fullName evidence="7 9">Uroporphyrinogen-III synthase</fullName>
        <ecNumber evidence="3 9">4.2.1.75</ecNumber>
    </recommendedName>
</protein>
<dbReference type="SUPFAM" id="SSF69618">
    <property type="entry name" value="HemD-like"/>
    <property type="match status" value="1"/>
</dbReference>
<keyword evidence="12" id="KW-1185">Reference proteome</keyword>
<evidence type="ECO:0000256" key="3">
    <source>
        <dbReference type="ARBA" id="ARBA00013109"/>
    </source>
</evidence>
<evidence type="ECO:0000256" key="9">
    <source>
        <dbReference type="RuleBase" id="RU366031"/>
    </source>
</evidence>
<evidence type="ECO:0000259" key="10">
    <source>
        <dbReference type="Pfam" id="PF02602"/>
    </source>
</evidence>